<dbReference type="InterPro" id="IPR011262">
    <property type="entry name" value="DNA-dir_RNA_pol_insert"/>
</dbReference>
<dbReference type="PANTHER" id="PTHR11800:SF13">
    <property type="entry name" value="DNA-DIRECTED RNA POLYMERASES I AND III SUBUNIT RPAC1"/>
    <property type="match status" value="1"/>
</dbReference>
<dbReference type="SMART" id="SM00662">
    <property type="entry name" value="RPOLD"/>
    <property type="match status" value="1"/>
</dbReference>
<proteinExistence type="inferred from homology"/>
<protein>
    <submittedName>
        <fullName evidence="3">DNA-directed RNA polymerase I polypeptide, rpo1-1-like protein</fullName>
    </submittedName>
</protein>
<organism evidence="3 4">
    <name type="scientific">Nitzschia inconspicua</name>
    <dbReference type="NCBI Taxonomy" id="303405"/>
    <lineage>
        <taxon>Eukaryota</taxon>
        <taxon>Sar</taxon>
        <taxon>Stramenopiles</taxon>
        <taxon>Ochrophyta</taxon>
        <taxon>Bacillariophyta</taxon>
        <taxon>Bacillariophyceae</taxon>
        <taxon>Bacillariophycidae</taxon>
        <taxon>Bacillariales</taxon>
        <taxon>Bacillariaceae</taxon>
        <taxon>Nitzschia</taxon>
    </lineage>
</organism>
<keyword evidence="3" id="KW-0240">DNA-directed RNA polymerase</keyword>
<dbReference type="InterPro" id="IPR011263">
    <property type="entry name" value="DNA-dir_RNA_pol_RpoA/D/Rpb3"/>
</dbReference>
<dbReference type="Proteomes" id="UP000693970">
    <property type="component" value="Unassembled WGS sequence"/>
</dbReference>
<feature type="domain" description="DNA-directed RNA polymerase RpoA/D/Rpb3-type" evidence="2">
    <location>
        <begin position="59"/>
        <end position="376"/>
    </location>
</feature>
<dbReference type="InterPro" id="IPR022842">
    <property type="entry name" value="RNAP_Rpo3/Rpb3/RPAC1"/>
</dbReference>
<dbReference type="Pfam" id="PF01000">
    <property type="entry name" value="RNA_pol_A_bac"/>
    <property type="match status" value="1"/>
</dbReference>
<dbReference type="AlphaFoldDB" id="A0A9K3KR09"/>
<sequence>MPPSSSSRKPGQTGVYNVKEDGLEFQHIYEESTPKDGVEYLERFEKAFEFNVLENNGNELIFELIGCDTSFANALRRILLAEVPTVAIEHVYMWNNTSIIHDEVLAHRMGLIPLDVDARLFDEMEEGDEPTDSNTLVFRLAAKCPPRGPTAAARNESEDAASFNAFSETEKSVIENADLDAAAFAAAKKKAIETPGRPFTMHVYSKDLIFVPQGDQGTRFADGIRPVHEDILIAKLRPGQEIELEAHARKGIGKDHAKFSPVSTACYRLYTNVELLEPVYDQDAEELVHLYEPGVFELVPSNKSGHRVEAKICNPYACTMSRNYMRNPTLASAIKMTRIPNHFIFSVESVGMHKPAILVVEAIRVLQSKCEALVDLAKEQEDAFQ</sequence>
<evidence type="ECO:0000259" key="2">
    <source>
        <dbReference type="SMART" id="SM00662"/>
    </source>
</evidence>
<dbReference type="GO" id="GO:0006351">
    <property type="term" value="P:DNA-templated transcription"/>
    <property type="evidence" value="ECO:0007669"/>
    <property type="project" value="InterPro"/>
</dbReference>
<dbReference type="CDD" id="cd07032">
    <property type="entry name" value="RNAP_I_II_AC40"/>
    <property type="match status" value="1"/>
</dbReference>
<keyword evidence="4" id="KW-1185">Reference proteome</keyword>
<dbReference type="GO" id="GO:0046983">
    <property type="term" value="F:protein dimerization activity"/>
    <property type="evidence" value="ECO:0007669"/>
    <property type="project" value="InterPro"/>
</dbReference>
<dbReference type="GO" id="GO:0005736">
    <property type="term" value="C:RNA polymerase I complex"/>
    <property type="evidence" value="ECO:0007669"/>
    <property type="project" value="TreeGrafter"/>
</dbReference>
<evidence type="ECO:0000313" key="3">
    <source>
        <dbReference type="EMBL" id="KAG7347976.1"/>
    </source>
</evidence>
<dbReference type="Pfam" id="PF01193">
    <property type="entry name" value="RNA_pol_L"/>
    <property type="match status" value="1"/>
</dbReference>
<dbReference type="GO" id="GO:0003899">
    <property type="term" value="F:DNA-directed RNA polymerase activity"/>
    <property type="evidence" value="ECO:0007669"/>
    <property type="project" value="InterPro"/>
</dbReference>
<dbReference type="InterPro" id="IPR033901">
    <property type="entry name" value="RNAPI/III_AC40"/>
</dbReference>
<accession>A0A9K3KR09</accession>
<dbReference type="HAMAP" id="MF_00320">
    <property type="entry name" value="RNApol_arch_Rpo3"/>
    <property type="match status" value="1"/>
</dbReference>
<evidence type="ECO:0000313" key="4">
    <source>
        <dbReference type="Proteomes" id="UP000693970"/>
    </source>
</evidence>
<name>A0A9K3KR09_9STRA</name>
<comment type="similarity">
    <text evidence="1">Belongs to the archaeal Rpo3/eukaryotic RPB3 RNA polymerase subunit family.</text>
</comment>
<dbReference type="OrthoDB" id="270173at2759"/>
<dbReference type="GO" id="GO:0005666">
    <property type="term" value="C:RNA polymerase III complex"/>
    <property type="evidence" value="ECO:0007669"/>
    <property type="project" value="TreeGrafter"/>
</dbReference>
<dbReference type="PANTHER" id="PTHR11800">
    <property type="entry name" value="DNA-DIRECTED RNA POLYMERASE"/>
    <property type="match status" value="1"/>
</dbReference>
<comment type="caution">
    <text evidence="3">The sequence shown here is derived from an EMBL/GenBank/DDBJ whole genome shotgun (WGS) entry which is preliminary data.</text>
</comment>
<dbReference type="EMBL" id="JAGRRH010000020">
    <property type="protein sequence ID" value="KAG7347976.1"/>
    <property type="molecule type" value="Genomic_DNA"/>
</dbReference>
<keyword evidence="3" id="KW-0804">Transcription</keyword>
<reference evidence="3" key="2">
    <citation type="submission" date="2021-04" db="EMBL/GenBank/DDBJ databases">
        <authorList>
            <person name="Podell S."/>
        </authorList>
    </citation>
    <scope>NUCLEOTIDE SEQUENCE</scope>
    <source>
        <strain evidence="3">Hildebrandi</strain>
    </source>
</reference>
<evidence type="ECO:0000256" key="1">
    <source>
        <dbReference type="ARBA" id="ARBA00025804"/>
    </source>
</evidence>
<reference evidence="3" key="1">
    <citation type="journal article" date="2021" name="Sci. Rep.">
        <title>Diploid genomic architecture of Nitzschia inconspicua, an elite biomass production diatom.</title>
        <authorList>
            <person name="Oliver A."/>
            <person name="Podell S."/>
            <person name="Pinowska A."/>
            <person name="Traller J.C."/>
            <person name="Smith S.R."/>
            <person name="McClure R."/>
            <person name="Beliaev A."/>
            <person name="Bohutskyi P."/>
            <person name="Hill E.A."/>
            <person name="Rabines A."/>
            <person name="Zheng H."/>
            <person name="Allen L.Z."/>
            <person name="Kuo A."/>
            <person name="Grigoriev I.V."/>
            <person name="Allen A.E."/>
            <person name="Hazlebeck D."/>
            <person name="Allen E.E."/>
        </authorList>
    </citation>
    <scope>NUCLEOTIDE SEQUENCE</scope>
    <source>
        <strain evidence="3">Hildebrandi</strain>
    </source>
</reference>
<dbReference type="InterPro" id="IPR050518">
    <property type="entry name" value="Rpo3/RPB3_RNA_Pol_subunit"/>
</dbReference>
<gene>
    <name evidence="3" type="ORF">IV203_016681</name>
</gene>